<dbReference type="GO" id="GO:0030170">
    <property type="term" value="F:pyridoxal phosphate binding"/>
    <property type="evidence" value="ECO:0007669"/>
    <property type="project" value="InterPro"/>
</dbReference>
<dbReference type="GO" id="GO:0006520">
    <property type="term" value="P:amino acid metabolic process"/>
    <property type="evidence" value="ECO:0007669"/>
    <property type="project" value="InterPro"/>
</dbReference>
<comment type="cofactor">
    <cofactor evidence="1">
        <name>pyridoxal 5'-phosphate</name>
        <dbReference type="ChEBI" id="CHEBI:597326"/>
    </cofactor>
</comment>
<dbReference type="PANTHER" id="PTHR46383">
    <property type="entry name" value="ASPARTATE AMINOTRANSFERASE"/>
    <property type="match status" value="1"/>
</dbReference>
<keyword evidence="5" id="KW-0663">Pyridoxal phosphate</keyword>
<reference evidence="7" key="2">
    <citation type="submission" date="2022-06" db="EMBL/GenBank/DDBJ databases">
        <title>Xiashengella guii gen. nov. sp. nov., a bacterium isolated form anaerobic digestion tank.</title>
        <authorList>
            <person name="Huang H."/>
        </authorList>
    </citation>
    <scope>NUCLEOTIDE SEQUENCE</scope>
    <source>
        <strain evidence="7">Ai-910</strain>
    </source>
</reference>
<dbReference type="GO" id="GO:0008483">
    <property type="term" value="F:transaminase activity"/>
    <property type="evidence" value="ECO:0007669"/>
    <property type="project" value="UniProtKB-KW"/>
</dbReference>
<dbReference type="SUPFAM" id="SSF53383">
    <property type="entry name" value="PLP-dependent transferases"/>
    <property type="match status" value="1"/>
</dbReference>
<dbReference type="InterPro" id="IPR050596">
    <property type="entry name" value="AspAT/PAT-like"/>
</dbReference>
<dbReference type="PANTHER" id="PTHR46383:SF1">
    <property type="entry name" value="ASPARTATE AMINOTRANSFERASE"/>
    <property type="match status" value="1"/>
</dbReference>
<dbReference type="Gene3D" id="3.40.640.10">
    <property type="entry name" value="Type I PLP-dependent aspartate aminotransferase-like (Major domain)"/>
    <property type="match status" value="1"/>
</dbReference>
<comment type="similarity">
    <text evidence="2">Belongs to the class-I pyridoxal-phosphate-dependent aminotransferase family.</text>
</comment>
<proteinExistence type="inferred from homology"/>
<keyword evidence="3 7" id="KW-0032">Aminotransferase</keyword>
<keyword evidence="8" id="KW-1185">Reference proteome</keyword>
<dbReference type="InterPro" id="IPR004839">
    <property type="entry name" value="Aminotransferase_I/II_large"/>
</dbReference>
<dbReference type="KEGG" id="alkq:M9189_10230"/>
<evidence type="ECO:0000259" key="6">
    <source>
        <dbReference type="Pfam" id="PF00155"/>
    </source>
</evidence>
<dbReference type="Pfam" id="PF00155">
    <property type="entry name" value="Aminotran_1_2"/>
    <property type="match status" value="1"/>
</dbReference>
<sequence length="436" mass="48696">MSIFPIDREEVSKIRKELGIGQISRASIRQVVQLADRLEKQFGLKFIRTEMGVPGIPAPAIGVEAEIEALRSGVASVYPPIQGVEMFKNELSRFARKFLDIEISPLGCIPTAGGMQASAISCLAANRRDRNKDTTLFIDPGFPVQKRMMGVLGMKYESFDIYDFRGDKLEAKLETYLGKGNISTILYNSPNNPSWISLTEKELEIIGRMANKYDVVVLEDLAYFGMDFRHGKTDGPLQPTVAKFTDNYILLFSSSKIFSYAGQRIGGVMISDKLFSRRFEDLSRFFVADQLGPALLQEVVYTMSAGISHSAQYGVARILKAANDGEFDFVEYLKEYGNRAAIMKKHFVSNGFYLVYDQDEGEPIGDGFYFTVAYPGMNGEDLLSELICYGITAITLDTTGSTRTEGLRISVSHTTAERMDDLAERLRCFAKDHKVE</sequence>
<dbReference type="RefSeq" id="WP_250722949.1">
    <property type="nucleotide sequence ID" value="NZ_CP098400.1"/>
</dbReference>
<protein>
    <submittedName>
        <fullName evidence="7">Pyridoxal phosphate-dependent aminotransferase</fullName>
    </submittedName>
</protein>
<evidence type="ECO:0000256" key="5">
    <source>
        <dbReference type="ARBA" id="ARBA00022898"/>
    </source>
</evidence>
<name>A0A9J6ZNX9_9BACT</name>
<dbReference type="InterPro" id="IPR015424">
    <property type="entry name" value="PyrdxlP-dep_Trfase"/>
</dbReference>
<evidence type="ECO:0000256" key="4">
    <source>
        <dbReference type="ARBA" id="ARBA00022679"/>
    </source>
</evidence>
<feature type="domain" description="Aminotransferase class I/classII large" evidence="6">
    <location>
        <begin position="63"/>
        <end position="426"/>
    </location>
</feature>
<evidence type="ECO:0000313" key="8">
    <source>
        <dbReference type="Proteomes" id="UP001056426"/>
    </source>
</evidence>
<reference evidence="7" key="1">
    <citation type="submission" date="2022-05" db="EMBL/GenBank/DDBJ databases">
        <authorList>
            <person name="Sun X."/>
        </authorList>
    </citation>
    <scope>NUCLEOTIDE SEQUENCE</scope>
    <source>
        <strain evidence="7">Ai-910</strain>
    </source>
</reference>
<dbReference type="EMBL" id="CP098400">
    <property type="protein sequence ID" value="URW79230.1"/>
    <property type="molecule type" value="Genomic_DNA"/>
</dbReference>
<evidence type="ECO:0000256" key="3">
    <source>
        <dbReference type="ARBA" id="ARBA00022576"/>
    </source>
</evidence>
<dbReference type="Proteomes" id="UP001056426">
    <property type="component" value="Chromosome"/>
</dbReference>
<evidence type="ECO:0000256" key="2">
    <source>
        <dbReference type="ARBA" id="ARBA00007441"/>
    </source>
</evidence>
<gene>
    <name evidence="7" type="ORF">M9189_10230</name>
</gene>
<dbReference type="Gene3D" id="3.90.1150.100">
    <property type="match status" value="2"/>
</dbReference>
<keyword evidence="4" id="KW-0808">Transferase</keyword>
<dbReference type="CDD" id="cd00609">
    <property type="entry name" value="AAT_like"/>
    <property type="match status" value="1"/>
</dbReference>
<organism evidence="7 8">
    <name type="scientific">Xiashengella succiniciproducens</name>
    <dbReference type="NCBI Taxonomy" id="2949635"/>
    <lineage>
        <taxon>Bacteria</taxon>
        <taxon>Pseudomonadati</taxon>
        <taxon>Bacteroidota</taxon>
        <taxon>Bacteroidia</taxon>
        <taxon>Marinilabiliales</taxon>
        <taxon>Marinilabiliaceae</taxon>
        <taxon>Xiashengella</taxon>
    </lineage>
</organism>
<evidence type="ECO:0000313" key="7">
    <source>
        <dbReference type="EMBL" id="URW79230.1"/>
    </source>
</evidence>
<dbReference type="AlphaFoldDB" id="A0A9J6ZNX9"/>
<evidence type="ECO:0000256" key="1">
    <source>
        <dbReference type="ARBA" id="ARBA00001933"/>
    </source>
</evidence>
<accession>A0A9J6ZNX9</accession>
<dbReference type="InterPro" id="IPR015421">
    <property type="entry name" value="PyrdxlP-dep_Trfase_major"/>
</dbReference>